<evidence type="ECO:0000256" key="1">
    <source>
        <dbReference type="SAM" id="MobiDB-lite"/>
    </source>
</evidence>
<keyword evidence="4" id="KW-1185">Reference proteome</keyword>
<dbReference type="Proteomes" id="UP000242715">
    <property type="component" value="Unassembled WGS sequence"/>
</dbReference>
<keyword evidence="2" id="KW-0472">Membrane</keyword>
<gene>
    <name evidence="3" type="ORF">TSUD_314570</name>
</gene>
<name>A0A2Z6MSK0_TRISU</name>
<feature type="region of interest" description="Disordered" evidence="1">
    <location>
        <begin position="1"/>
        <end position="21"/>
    </location>
</feature>
<feature type="compositionally biased region" description="Basic and acidic residues" evidence="1">
    <location>
        <begin position="1"/>
        <end position="10"/>
    </location>
</feature>
<keyword evidence="2" id="KW-1133">Transmembrane helix</keyword>
<protein>
    <submittedName>
        <fullName evidence="3">Uncharacterized protein</fullName>
    </submittedName>
</protein>
<accession>A0A2Z6MSK0</accession>
<dbReference type="AlphaFoldDB" id="A0A2Z6MSK0"/>
<evidence type="ECO:0000313" key="3">
    <source>
        <dbReference type="EMBL" id="GAU26680.1"/>
    </source>
</evidence>
<feature type="transmembrane region" description="Helical" evidence="2">
    <location>
        <begin position="38"/>
        <end position="59"/>
    </location>
</feature>
<reference evidence="4" key="1">
    <citation type="journal article" date="2017" name="Front. Plant Sci.">
        <title>Climate Clever Clovers: New Paradigm to Reduce the Environmental Footprint of Ruminants by Breeding Low Methanogenic Forages Utilizing Haplotype Variation.</title>
        <authorList>
            <person name="Kaur P."/>
            <person name="Appels R."/>
            <person name="Bayer P.E."/>
            <person name="Keeble-Gagnere G."/>
            <person name="Wang J."/>
            <person name="Hirakawa H."/>
            <person name="Shirasawa K."/>
            <person name="Vercoe P."/>
            <person name="Stefanova K."/>
            <person name="Durmic Z."/>
            <person name="Nichols P."/>
            <person name="Revell C."/>
            <person name="Isobe S.N."/>
            <person name="Edwards D."/>
            <person name="Erskine W."/>
        </authorList>
    </citation>
    <scope>NUCLEOTIDE SEQUENCE [LARGE SCALE GENOMIC DNA]</scope>
    <source>
        <strain evidence="4">cv. Daliak</strain>
    </source>
</reference>
<evidence type="ECO:0000256" key="2">
    <source>
        <dbReference type="SAM" id="Phobius"/>
    </source>
</evidence>
<dbReference type="EMBL" id="DF973340">
    <property type="protein sequence ID" value="GAU26680.1"/>
    <property type="molecule type" value="Genomic_DNA"/>
</dbReference>
<sequence length="60" mass="7242">MNWVVEERERKGRNRTKPSRNHVGNEAFFRRRIFDNGFCIQVLKCSFETFTLFLVMIVFA</sequence>
<feature type="compositionally biased region" description="Basic residues" evidence="1">
    <location>
        <begin position="11"/>
        <end position="20"/>
    </location>
</feature>
<evidence type="ECO:0000313" key="4">
    <source>
        <dbReference type="Proteomes" id="UP000242715"/>
    </source>
</evidence>
<organism evidence="3 4">
    <name type="scientific">Trifolium subterraneum</name>
    <name type="common">Subterranean clover</name>
    <dbReference type="NCBI Taxonomy" id="3900"/>
    <lineage>
        <taxon>Eukaryota</taxon>
        <taxon>Viridiplantae</taxon>
        <taxon>Streptophyta</taxon>
        <taxon>Embryophyta</taxon>
        <taxon>Tracheophyta</taxon>
        <taxon>Spermatophyta</taxon>
        <taxon>Magnoliopsida</taxon>
        <taxon>eudicotyledons</taxon>
        <taxon>Gunneridae</taxon>
        <taxon>Pentapetalae</taxon>
        <taxon>rosids</taxon>
        <taxon>fabids</taxon>
        <taxon>Fabales</taxon>
        <taxon>Fabaceae</taxon>
        <taxon>Papilionoideae</taxon>
        <taxon>50 kb inversion clade</taxon>
        <taxon>NPAAA clade</taxon>
        <taxon>Hologalegina</taxon>
        <taxon>IRL clade</taxon>
        <taxon>Trifolieae</taxon>
        <taxon>Trifolium</taxon>
    </lineage>
</organism>
<keyword evidence="2" id="KW-0812">Transmembrane</keyword>
<proteinExistence type="predicted"/>